<evidence type="ECO:0000313" key="3">
    <source>
        <dbReference type="EMBL" id="KAF4677274.1"/>
    </source>
</evidence>
<name>A0A7J6N0Y2_PERCH</name>
<evidence type="ECO:0000256" key="1">
    <source>
        <dbReference type="SAM" id="MobiDB-lite"/>
    </source>
</evidence>
<organism evidence="3 4">
    <name type="scientific">Perkinsus chesapeaki</name>
    <name type="common">Clam parasite</name>
    <name type="synonym">Perkinsus andrewsi</name>
    <dbReference type="NCBI Taxonomy" id="330153"/>
    <lineage>
        <taxon>Eukaryota</taxon>
        <taxon>Sar</taxon>
        <taxon>Alveolata</taxon>
        <taxon>Perkinsozoa</taxon>
        <taxon>Perkinsea</taxon>
        <taxon>Perkinsida</taxon>
        <taxon>Perkinsidae</taxon>
        <taxon>Perkinsus</taxon>
    </lineage>
</organism>
<dbReference type="OrthoDB" id="434993at2759"/>
<reference evidence="3 4" key="1">
    <citation type="submission" date="2020-04" db="EMBL/GenBank/DDBJ databases">
        <title>Perkinsus chesapeaki whole genome sequence.</title>
        <authorList>
            <person name="Bogema D.R."/>
        </authorList>
    </citation>
    <scope>NUCLEOTIDE SEQUENCE [LARGE SCALE GENOMIC DNA]</scope>
    <source>
        <strain evidence="3">ATCC PRA-425</strain>
    </source>
</reference>
<gene>
    <name evidence="3" type="ORF">FOL47_002513</name>
</gene>
<protein>
    <recommendedName>
        <fullName evidence="2">SPX domain-containing protein</fullName>
    </recommendedName>
</protein>
<accession>A0A7J6N0Y2</accession>
<feature type="domain" description="SPX" evidence="2">
    <location>
        <begin position="1"/>
        <end position="210"/>
    </location>
</feature>
<dbReference type="PROSITE" id="PS51382">
    <property type="entry name" value="SPX"/>
    <property type="match status" value="1"/>
</dbReference>
<dbReference type="EMBL" id="JAAPAO010000017">
    <property type="protein sequence ID" value="KAF4677274.1"/>
    <property type="molecule type" value="Genomic_DNA"/>
</dbReference>
<dbReference type="AlphaFoldDB" id="A0A7J6N0Y2"/>
<evidence type="ECO:0000313" key="4">
    <source>
        <dbReference type="Proteomes" id="UP000591131"/>
    </source>
</evidence>
<sequence>MRFSKRLALAMQEGTLPYLSQKTIKHHLVGLEKLSKTYSKQNEVMEEEPMASLIFVNTERARYGIPQRDVLLTVEEIRYQDGEMFSVIDRDIECIMGAIEELEMGLMHEIMQWISNANEGGLILTERQVECAPQKSGQKLARALVAHHVKCLGTEAACSWVESYIRSYCHFHDNLTKLMDYVDVNLAGFRKLLKRHDKNIPKLFHARQTPFLGFQSIVTRVTMKLFVVSVKVHTLLKQAIDEIDLQSQSTGPSSEVEALRVLLGPAPVLGAETAMVAHIRFPNLFEPEVSGSDPQQPQYELRVCSRDSTPAAGQETSHHHRHHQGHAPAEAYN</sequence>
<evidence type="ECO:0000259" key="2">
    <source>
        <dbReference type="PROSITE" id="PS51382"/>
    </source>
</evidence>
<feature type="region of interest" description="Disordered" evidence="1">
    <location>
        <begin position="305"/>
        <end position="333"/>
    </location>
</feature>
<dbReference type="Proteomes" id="UP000591131">
    <property type="component" value="Unassembled WGS sequence"/>
</dbReference>
<dbReference type="InterPro" id="IPR004331">
    <property type="entry name" value="SPX_dom"/>
</dbReference>
<comment type="caution">
    <text evidence="3">The sequence shown here is derived from an EMBL/GenBank/DDBJ whole genome shotgun (WGS) entry which is preliminary data.</text>
</comment>
<keyword evidence="4" id="KW-1185">Reference proteome</keyword>
<proteinExistence type="predicted"/>